<dbReference type="InterPro" id="IPR027417">
    <property type="entry name" value="P-loop_NTPase"/>
</dbReference>
<dbReference type="GO" id="GO:0007018">
    <property type="term" value="P:microtubule-based movement"/>
    <property type="evidence" value="ECO:0007669"/>
    <property type="project" value="InterPro"/>
</dbReference>
<evidence type="ECO:0000256" key="9">
    <source>
        <dbReference type="PROSITE-ProRule" id="PRU00283"/>
    </source>
</evidence>
<keyword evidence="2 10" id="KW-0493">Microtubule</keyword>
<dbReference type="SUPFAM" id="SSF52540">
    <property type="entry name" value="P-loop containing nucleoside triphosphate hydrolases"/>
    <property type="match status" value="1"/>
</dbReference>
<evidence type="ECO:0000256" key="6">
    <source>
        <dbReference type="ARBA" id="ARBA00023175"/>
    </source>
</evidence>
<evidence type="ECO:0000313" key="14">
    <source>
        <dbReference type="EMBL" id="KAK2716043.1"/>
    </source>
</evidence>
<feature type="region of interest" description="Disordered" evidence="12">
    <location>
        <begin position="906"/>
        <end position="942"/>
    </location>
</feature>
<organism evidence="14 15">
    <name type="scientific">Artemia franciscana</name>
    <name type="common">Brine shrimp</name>
    <name type="synonym">Artemia sanfranciscana</name>
    <dbReference type="NCBI Taxonomy" id="6661"/>
    <lineage>
        <taxon>Eukaryota</taxon>
        <taxon>Metazoa</taxon>
        <taxon>Ecdysozoa</taxon>
        <taxon>Arthropoda</taxon>
        <taxon>Crustacea</taxon>
        <taxon>Branchiopoda</taxon>
        <taxon>Anostraca</taxon>
        <taxon>Artemiidae</taxon>
        <taxon>Artemia</taxon>
    </lineage>
</organism>
<evidence type="ECO:0000256" key="10">
    <source>
        <dbReference type="RuleBase" id="RU000394"/>
    </source>
</evidence>
<evidence type="ECO:0000313" key="15">
    <source>
        <dbReference type="Proteomes" id="UP001187531"/>
    </source>
</evidence>
<feature type="binding site" evidence="9">
    <location>
        <begin position="143"/>
        <end position="150"/>
    </location>
    <ligand>
        <name>ATP</name>
        <dbReference type="ChEBI" id="CHEBI:30616"/>
    </ligand>
</feature>
<dbReference type="FunFam" id="3.40.850.10:FF:000054">
    <property type="entry name" value="Kinesin-like protein"/>
    <property type="match status" value="1"/>
</dbReference>
<protein>
    <recommendedName>
        <fullName evidence="10">Kinesin-like protein</fullName>
    </recommendedName>
</protein>
<dbReference type="PANTHER" id="PTHR47968:SF65">
    <property type="entry name" value="KINESIN MOTOR DOMAIN-CONTAINING PROTEIN"/>
    <property type="match status" value="1"/>
</dbReference>
<keyword evidence="7" id="KW-0963">Cytoplasm</keyword>
<evidence type="ECO:0000256" key="11">
    <source>
        <dbReference type="SAM" id="Coils"/>
    </source>
</evidence>
<keyword evidence="6 9" id="KW-0505">Motor protein</keyword>
<evidence type="ECO:0000259" key="13">
    <source>
        <dbReference type="PROSITE" id="PS50067"/>
    </source>
</evidence>
<evidence type="ECO:0000256" key="2">
    <source>
        <dbReference type="ARBA" id="ARBA00022701"/>
    </source>
</evidence>
<evidence type="ECO:0000256" key="5">
    <source>
        <dbReference type="ARBA" id="ARBA00023054"/>
    </source>
</evidence>
<keyword evidence="15" id="KW-1185">Reference proteome</keyword>
<dbReference type="PANTHER" id="PTHR47968">
    <property type="entry name" value="CENTROMERE PROTEIN E"/>
    <property type="match status" value="1"/>
</dbReference>
<name>A0AA88HVR4_ARTSF</name>
<evidence type="ECO:0000256" key="7">
    <source>
        <dbReference type="ARBA" id="ARBA00023212"/>
    </source>
</evidence>
<comment type="similarity">
    <text evidence="8">Belongs to the TRAFAC class myosin-kinesin ATPase superfamily. Kinesin family. KIN-8 subfamily.</text>
</comment>
<dbReference type="EMBL" id="JAVRJZ010000012">
    <property type="protein sequence ID" value="KAK2716043.1"/>
    <property type="molecule type" value="Genomic_DNA"/>
</dbReference>
<keyword evidence="7" id="KW-0206">Cytoskeleton</keyword>
<reference evidence="14" key="1">
    <citation type="submission" date="2023-07" db="EMBL/GenBank/DDBJ databases">
        <title>Chromosome-level genome assembly of Artemia franciscana.</title>
        <authorList>
            <person name="Jo E."/>
        </authorList>
    </citation>
    <scope>NUCLEOTIDE SEQUENCE</scope>
    <source>
        <tissue evidence="14">Whole body</tissue>
    </source>
</reference>
<dbReference type="PROSITE" id="PS00411">
    <property type="entry name" value="KINESIN_MOTOR_1"/>
    <property type="match status" value="1"/>
</dbReference>
<dbReference type="GO" id="GO:0005874">
    <property type="term" value="C:microtubule"/>
    <property type="evidence" value="ECO:0007669"/>
    <property type="project" value="UniProtKB-KW"/>
</dbReference>
<dbReference type="AlphaFoldDB" id="A0AA88HVR4"/>
<feature type="coiled-coil region" evidence="11">
    <location>
        <begin position="516"/>
        <end position="543"/>
    </location>
</feature>
<dbReference type="PROSITE" id="PS50067">
    <property type="entry name" value="KINESIN_MOTOR_2"/>
    <property type="match status" value="1"/>
</dbReference>
<sequence>MTRITKNRRLSGGGKPKIKIGASTTPALVPLKAVVRQARGNMKVVVRIRPVNRNENSNRLVVKPVSESQLVFDPHEEEEGFFFHGVKQNGFRDLNKKQKRNANFAFDNVFSEDSTNLEVFEASIKPLVQTVLDGYNCSVFAYGATGAGKTFTMLGTEACPGIVYLTVTNLWEKMEALKEIRNYEIAVSYLEIYNELVKDLLVPGEPLILREDSSAGVIIQGLSLKKPHSTEELLELLRSGNERRTQHPTDVNKESSRSHAVFQVWLKQRDPKTKSIISLSKLSLIDLAGSERGSATGHSGARFKEGMNINKSLLALGNCISGLAEGKTHIPFRDSKLTRILKDSLGGNCNTVMIAAVSPTSNQFEDTYNTLKYADRAKKIKATLVKKLLSPADIKISKLEEEVASLRAANEELTLRIKKFESGEVNPTKMVPKEEKEVITKEDIETCKKSLTHLSEARVNARLNILKIQSLEKEINYRMQSRQKLMKRCMKFTVNTQLGNVAKRSEKLESMRVRKIEGLEVRMEDAKKRLISIESSLQKYEQKMNTKFGEEWPEEIKLFAKLLKVECRLAEFHEKVKHLEKLLKLREQLGAEDHEHILNALEMTQTYYLLLRTEGHVSQYQEAKFEEFMHLFEKDQGIIWEADCNNDSETVRLSVEKPQIPANVFLQEVEKKNETLDVKPVLNELEDTNMSSIPSPIPVRFAAVNDSISIRNAPRVNFPRDEPFQNDNYEATGSGDHQFGISSKYSPVKGESIVDDATYAILPKITIEECPEAKDLANATFSMESRDEETKVIIKSGEVKGVVNLTPPMEDLNVDTDPLNETITISVSNDGPVGSNPDVDNSVVSLLSSKKSIPFPVRPSSTLFKKADKENIFRVPTSKTVKTKDNIIQPNRGLRRVPSISQSTIDLRSPLASSSNLRKEGTPSNLWQRGRSASTSNLAKKN</sequence>
<proteinExistence type="inferred from homology"/>
<keyword evidence="5 11" id="KW-0175">Coiled coil</keyword>
<feature type="domain" description="Kinesin motor" evidence="13">
    <location>
        <begin position="41"/>
        <end position="380"/>
    </location>
</feature>
<accession>A0AA88HVR4</accession>
<comment type="subcellular location">
    <subcellularLocation>
        <location evidence="1">Cytoplasm</location>
        <location evidence="1">Cytoskeleton</location>
    </subcellularLocation>
</comment>
<dbReference type="InterPro" id="IPR036961">
    <property type="entry name" value="Kinesin_motor_dom_sf"/>
</dbReference>
<evidence type="ECO:0000256" key="12">
    <source>
        <dbReference type="SAM" id="MobiDB-lite"/>
    </source>
</evidence>
<dbReference type="Proteomes" id="UP001187531">
    <property type="component" value="Unassembled WGS sequence"/>
</dbReference>
<keyword evidence="3 9" id="KW-0547">Nucleotide-binding</keyword>
<evidence type="ECO:0000256" key="8">
    <source>
        <dbReference type="ARBA" id="ARBA00060769"/>
    </source>
</evidence>
<dbReference type="GO" id="GO:0005524">
    <property type="term" value="F:ATP binding"/>
    <property type="evidence" value="ECO:0007669"/>
    <property type="project" value="UniProtKB-UniRule"/>
</dbReference>
<keyword evidence="4 9" id="KW-0067">ATP-binding</keyword>
<dbReference type="PRINTS" id="PR00380">
    <property type="entry name" value="KINESINHEAVY"/>
</dbReference>
<dbReference type="GO" id="GO:0008017">
    <property type="term" value="F:microtubule binding"/>
    <property type="evidence" value="ECO:0007669"/>
    <property type="project" value="InterPro"/>
</dbReference>
<dbReference type="InterPro" id="IPR001752">
    <property type="entry name" value="Kinesin_motor_dom"/>
</dbReference>
<evidence type="ECO:0000256" key="3">
    <source>
        <dbReference type="ARBA" id="ARBA00022741"/>
    </source>
</evidence>
<dbReference type="Pfam" id="PF00225">
    <property type="entry name" value="Kinesin"/>
    <property type="match status" value="1"/>
</dbReference>
<dbReference type="Gene3D" id="3.40.850.10">
    <property type="entry name" value="Kinesin motor domain"/>
    <property type="match status" value="1"/>
</dbReference>
<evidence type="ECO:0000256" key="1">
    <source>
        <dbReference type="ARBA" id="ARBA00004245"/>
    </source>
</evidence>
<evidence type="ECO:0000256" key="4">
    <source>
        <dbReference type="ARBA" id="ARBA00022840"/>
    </source>
</evidence>
<dbReference type="GO" id="GO:0003777">
    <property type="term" value="F:microtubule motor activity"/>
    <property type="evidence" value="ECO:0007669"/>
    <property type="project" value="InterPro"/>
</dbReference>
<dbReference type="InterPro" id="IPR027640">
    <property type="entry name" value="Kinesin-like_fam"/>
</dbReference>
<dbReference type="SMART" id="SM00129">
    <property type="entry name" value="KISc"/>
    <property type="match status" value="1"/>
</dbReference>
<dbReference type="EMBL" id="JAVRJZ010000012">
    <property type="protein sequence ID" value="KAK2716044.1"/>
    <property type="molecule type" value="Genomic_DNA"/>
</dbReference>
<comment type="caution">
    <text evidence="14">The sequence shown here is derived from an EMBL/GenBank/DDBJ whole genome shotgun (WGS) entry which is preliminary data.</text>
</comment>
<dbReference type="InterPro" id="IPR019821">
    <property type="entry name" value="Kinesin_motor_CS"/>
</dbReference>
<gene>
    <name evidence="14" type="ORF">QYM36_010575</name>
</gene>